<protein>
    <submittedName>
        <fullName evidence="2">Uncharacterized protein</fullName>
    </submittedName>
</protein>
<feature type="compositionally biased region" description="Pro residues" evidence="1">
    <location>
        <begin position="18"/>
        <end position="35"/>
    </location>
</feature>
<dbReference type="AlphaFoldDB" id="A0A0A9ENK3"/>
<name>A0A0A9ENK3_ARUDO</name>
<feature type="compositionally biased region" description="Basic residues" evidence="1">
    <location>
        <begin position="1"/>
        <end position="10"/>
    </location>
</feature>
<feature type="region of interest" description="Disordered" evidence="1">
    <location>
        <begin position="1"/>
        <end position="61"/>
    </location>
</feature>
<feature type="compositionally biased region" description="Polar residues" evidence="1">
    <location>
        <begin position="45"/>
        <end position="54"/>
    </location>
</feature>
<accession>A0A0A9ENK3</accession>
<reference evidence="2" key="1">
    <citation type="submission" date="2014-09" db="EMBL/GenBank/DDBJ databases">
        <authorList>
            <person name="Magalhaes I.L.F."/>
            <person name="Oliveira U."/>
            <person name="Santos F.R."/>
            <person name="Vidigal T.H.D.A."/>
            <person name="Brescovit A.D."/>
            <person name="Santos A.J."/>
        </authorList>
    </citation>
    <scope>NUCLEOTIDE SEQUENCE</scope>
    <source>
        <tissue evidence="2">Shoot tissue taken approximately 20 cm above the soil surface</tissue>
    </source>
</reference>
<reference evidence="2" key="2">
    <citation type="journal article" date="2015" name="Data Brief">
        <title>Shoot transcriptome of the giant reed, Arundo donax.</title>
        <authorList>
            <person name="Barrero R.A."/>
            <person name="Guerrero F.D."/>
            <person name="Moolhuijzen P."/>
            <person name="Goolsby J.A."/>
            <person name="Tidwell J."/>
            <person name="Bellgard S.E."/>
            <person name="Bellgard M.I."/>
        </authorList>
    </citation>
    <scope>NUCLEOTIDE SEQUENCE</scope>
    <source>
        <tissue evidence="2">Shoot tissue taken approximately 20 cm above the soil surface</tissue>
    </source>
</reference>
<evidence type="ECO:0000256" key="1">
    <source>
        <dbReference type="SAM" id="MobiDB-lite"/>
    </source>
</evidence>
<organism evidence="2">
    <name type="scientific">Arundo donax</name>
    <name type="common">Giant reed</name>
    <name type="synonym">Donax arundinaceus</name>
    <dbReference type="NCBI Taxonomy" id="35708"/>
    <lineage>
        <taxon>Eukaryota</taxon>
        <taxon>Viridiplantae</taxon>
        <taxon>Streptophyta</taxon>
        <taxon>Embryophyta</taxon>
        <taxon>Tracheophyta</taxon>
        <taxon>Spermatophyta</taxon>
        <taxon>Magnoliopsida</taxon>
        <taxon>Liliopsida</taxon>
        <taxon>Poales</taxon>
        <taxon>Poaceae</taxon>
        <taxon>PACMAD clade</taxon>
        <taxon>Arundinoideae</taxon>
        <taxon>Arundineae</taxon>
        <taxon>Arundo</taxon>
    </lineage>
</organism>
<sequence>MPCHAWRRTWRASSRSSTPPPPIAPRSPPSSTPRPPRARCCTGIRSRSTGTPCSSAPLRRH</sequence>
<evidence type="ECO:0000313" key="2">
    <source>
        <dbReference type="EMBL" id="JAE02335.1"/>
    </source>
</evidence>
<dbReference type="EMBL" id="GBRH01195561">
    <property type="protein sequence ID" value="JAE02335.1"/>
    <property type="molecule type" value="Transcribed_RNA"/>
</dbReference>
<proteinExistence type="predicted"/>